<evidence type="ECO:0000259" key="7">
    <source>
        <dbReference type="Pfam" id="PF00171"/>
    </source>
</evidence>
<evidence type="ECO:0000313" key="8">
    <source>
        <dbReference type="EMBL" id="PPC78762.1"/>
    </source>
</evidence>
<dbReference type="InterPro" id="IPR029510">
    <property type="entry name" value="Ald_DH_CS_GLU"/>
</dbReference>
<evidence type="ECO:0000256" key="5">
    <source>
        <dbReference type="PROSITE-ProRule" id="PRU10007"/>
    </source>
</evidence>
<dbReference type="Gene3D" id="3.40.309.10">
    <property type="entry name" value="Aldehyde Dehydrogenase, Chain A, domain 2"/>
    <property type="match status" value="1"/>
</dbReference>
<dbReference type="Pfam" id="PF00171">
    <property type="entry name" value="Aldedh"/>
    <property type="match status" value="1"/>
</dbReference>
<dbReference type="PROSITE" id="PS00070">
    <property type="entry name" value="ALDEHYDE_DEHYDR_CYS"/>
    <property type="match status" value="1"/>
</dbReference>
<protein>
    <recommendedName>
        <fullName evidence="3">aldehyde dehydrogenase (NAD(+))</fullName>
        <ecNumber evidence="3">1.2.1.3</ecNumber>
    </recommendedName>
</protein>
<dbReference type="EC" id="1.2.1.3" evidence="3"/>
<dbReference type="OrthoDB" id="5288040at2"/>
<dbReference type="InterPro" id="IPR016162">
    <property type="entry name" value="Ald_DH_N"/>
</dbReference>
<evidence type="ECO:0000256" key="3">
    <source>
        <dbReference type="ARBA" id="ARBA00024226"/>
    </source>
</evidence>
<dbReference type="FunFam" id="3.40.605.10:FF:000007">
    <property type="entry name" value="NAD/NADP-dependent betaine aldehyde dehydrogenase"/>
    <property type="match status" value="1"/>
</dbReference>
<dbReference type="FunFam" id="3.40.309.10:FF:000012">
    <property type="entry name" value="Betaine aldehyde dehydrogenase"/>
    <property type="match status" value="1"/>
</dbReference>
<comment type="catalytic activity">
    <reaction evidence="4">
        <text>an aldehyde + NAD(+) + H2O = a carboxylate + NADH + 2 H(+)</text>
        <dbReference type="Rhea" id="RHEA:16185"/>
        <dbReference type="ChEBI" id="CHEBI:15377"/>
        <dbReference type="ChEBI" id="CHEBI:15378"/>
        <dbReference type="ChEBI" id="CHEBI:17478"/>
        <dbReference type="ChEBI" id="CHEBI:29067"/>
        <dbReference type="ChEBI" id="CHEBI:57540"/>
        <dbReference type="ChEBI" id="CHEBI:57945"/>
        <dbReference type="EC" id="1.2.1.3"/>
    </reaction>
</comment>
<dbReference type="PANTHER" id="PTHR42804:SF1">
    <property type="entry name" value="ALDEHYDE DEHYDROGENASE-RELATED"/>
    <property type="match status" value="1"/>
</dbReference>
<dbReference type="PANTHER" id="PTHR42804">
    <property type="entry name" value="ALDEHYDE DEHYDROGENASE"/>
    <property type="match status" value="1"/>
</dbReference>
<dbReference type="InterPro" id="IPR016163">
    <property type="entry name" value="Ald_DH_C"/>
</dbReference>
<dbReference type="CDD" id="cd07138">
    <property type="entry name" value="ALDH_CddD_SSP0762"/>
    <property type="match status" value="1"/>
</dbReference>
<keyword evidence="2 6" id="KW-0560">Oxidoreductase</keyword>
<comment type="similarity">
    <text evidence="1 6">Belongs to the aldehyde dehydrogenase family.</text>
</comment>
<name>A0A2S5KVT5_9PROT</name>
<feature type="active site" evidence="5">
    <location>
        <position position="244"/>
    </location>
</feature>
<accession>A0A2S5KVT5</accession>
<feature type="domain" description="Aldehyde dehydrogenase" evidence="7">
    <location>
        <begin position="17"/>
        <end position="467"/>
    </location>
</feature>
<gene>
    <name evidence="8" type="ORF">C4K68_04460</name>
</gene>
<dbReference type="AlphaFoldDB" id="A0A2S5KVT5"/>
<dbReference type="InterPro" id="IPR016161">
    <property type="entry name" value="Ald_DH/histidinol_DH"/>
</dbReference>
<dbReference type="SUPFAM" id="SSF53720">
    <property type="entry name" value="ALDH-like"/>
    <property type="match status" value="1"/>
</dbReference>
<evidence type="ECO:0000256" key="1">
    <source>
        <dbReference type="ARBA" id="ARBA00009986"/>
    </source>
</evidence>
<sequence>MEQVEHIYINGRFTLPQGEERLTLHNPCTGEAVTQVRLASTADLEEAVAAAVSAFPAMARTDLDQRAAYLLALQQAVAARKEELVAVTVDEYGGPVSGVRARFDFALNSFTHAIQVMGEYPFERSVGAAVVQDIPLGVVGIITPWNSSHGFICNKLAMAIASGSTAIIKPSELSARQTQLLLECFHQAGLPDGVFNVINGRGAEVGAAMVRHPEIAKISFTGSSAVGKQIVRDGADTMKRVTLELGGKSANILLPDVDLNGAIPLALQIAFNNSGQACLAGTRLLVPRQRLAEVERGVLTALPRVAVGHPWDEQVYIGPMVNESQYQRVQAYIHKGMAEGARLLAGGAGRPEGMTQGYFVRPTIFTEVSNQMSIAREEIFGPVLCIIAYDSVEEAIRIANDSPYGLHAYVSSTDEQHARDVAAQLQAGRVCINGWRHEPLAPFGGFRQSGLGREFGIEGLRVYLEPRVLL</sequence>
<reference evidence="8 9" key="1">
    <citation type="submission" date="2018-02" db="EMBL/GenBank/DDBJ databases">
        <title>novel marine gammaproteobacteria from coastal saline agro ecosystem.</title>
        <authorList>
            <person name="Krishnan R."/>
            <person name="Ramesh Kumar N."/>
        </authorList>
    </citation>
    <scope>NUCLEOTIDE SEQUENCE [LARGE SCALE GENOMIC DNA]</scope>
    <source>
        <strain evidence="8 9">228</strain>
    </source>
</reference>
<evidence type="ECO:0000256" key="6">
    <source>
        <dbReference type="RuleBase" id="RU003345"/>
    </source>
</evidence>
<proteinExistence type="inferred from homology"/>
<dbReference type="Proteomes" id="UP000238196">
    <property type="component" value="Unassembled WGS sequence"/>
</dbReference>
<comment type="caution">
    <text evidence="8">The sequence shown here is derived from an EMBL/GenBank/DDBJ whole genome shotgun (WGS) entry which is preliminary data.</text>
</comment>
<dbReference type="Gene3D" id="3.40.605.10">
    <property type="entry name" value="Aldehyde Dehydrogenase, Chain A, domain 1"/>
    <property type="match status" value="1"/>
</dbReference>
<dbReference type="InterPro" id="IPR016160">
    <property type="entry name" value="Ald_DH_CS_CYS"/>
</dbReference>
<dbReference type="EMBL" id="PRLP01000012">
    <property type="protein sequence ID" value="PPC78762.1"/>
    <property type="molecule type" value="Genomic_DNA"/>
</dbReference>
<organism evidence="8 9">
    <name type="scientific">Proteobacteria bacterium 228</name>
    <dbReference type="NCBI Taxonomy" id="2083153"/>
    <lineage>
        <taxon>Bacteria</taxon>
        <taxon>Pseudomonadati</taxon>
        <taxon>Pseudomonadota</taxon>
    </lineage>
</organism>
<dbReference type="PROSITE" id="PS00687">
    <property type="entry name" value="ALDEHYDE_DEHYDR_GLU"/>
    <property type="match status" value="1"/>
</dbReference>
<evidence type="ECO:0000313" key="9">
    <source>
        <dbReference type="Proteomes" id="UP000238196"/>
    </source>
</evidence>
<evidence type="ECO:0000256" key="4">
    <source>
        <dbReference type="ARBA" id="ARBA00049194"/>
    </source>
</evidence>
<evidence type="ECO:0000256" key="2">
    <source>
        <dbReference type="ARBA" id="ARBA00023002"/>
    </source>
</evidence>
<dbReference type="InterPro" id="IPR015590">
    <property type="entry name" value="Aldehyde_DH_dom"/>
</dbReference>
<dbReference type="GO" id="GO:0004029">
    <property type="term" value="F:aldehyde dehydrogenase (NAD+) activity"/>
    <property type="evidence" value="ECO:0007669"/>
    <property type="project" value="UniProtKB-EC"/>
</dbReference>